<comment type="catalytic activity">
    <reaction evidence="5">
        <text>Hydrolysis of proteins with broad specificity for peptide bonds, and a preference for a large uncharged residue in P1. Hydrolyzes peptide amides.</text>
        <dbReference type="EC" id="3.4.21.62"/>
    </reaction>
</comment>
<feature type="domain" description="Peptidase S8/S53" evidence="10">
    <location>
        <begin position="113"/>
        <end position="364"/>
    </location>
</feature>
<evidence type="ECO:0000256" key="4">
    <source>
        <dbReference type="ARBA" id="ARBA00022825"/>
    </source>
</evidence>
<feature type="transmembrane region" description="Helical" evidence="9">
    <location>
        <begin position="815"/>
        <end position="836"/>
    </location>
</feature>
<feature type="active site" description="Charge relay system" evidence="7">
    <location>
        <position position="122"/>
    </location>
</feature>
<dbReference type="Proteomes" id="UP000187209">
    <property type="component" value="Unassembled WGS sequence"/>
</dbReference>
<keyword evidence="4 7" id="KW-0720">Serine protease</keyword>
<keyword evidence="9" id="KW-0472">Membrane</keyword>
<dbReference type="PANTHER" id="PTHR43806">
    <property type="entry name" value="PEPTIDASE S8"/>
    <property type="match status" value="1"/>
</dbReference>
<dbReference type="InterPro" id="IPR015500">
    <property type="entry name" value="Peptidase_S8_subtilisin-rel"/>
</dbReference>
<keyword evidence="9" id="KW-1133">Transmembrane helix</keyword>
<dbReference type="AlphaFoldDB" id="A0A1R2BRF6"/>
<evidence type="ECO:0000256" key="2">
    <source>
        <dbReference type="ARBA" id="ARBA00022670"/>
    </source>
</evidence>
<comment type="similarity">
    <text evidence="1 7 8">Belongs to the peptidase S8 family.</text>
</comment>
<dbReference type="InterPro" id="IPR050131">
    <property type="entry name" value="Peptidase_S8_subtilisin-like"/>
</dbReference>
<dbReference type="PROSITE" id="PS00136">
    <property type="entry name" value="SUBTILASE_ASP"/>
    <property type="match status" value="1"/>
</dbReference>
<dbReference type="PANTHER" id="PTHR43806:SF7">
    <property type="entry name" value="MEMBRANE-BOUND TRANSCRIPTION FACTOR SITE-1 PROTEASE"/>
    <property type="match status" value="1"/>
</dbReference>
<evidence type="ECO:0000259" key="12">
    <source>
        <dbReference type="Pfam" id="PF23094"/>
    </source>
</evidence>
<dbReference type="PROSITE" id="PS00138">
    <property type="entry name" value="SUBTILASE_SER"/>
    <property type="match status" value="1"/>
</dbReference>
<gene>
    <name evidence="13" type="ORF">SteCoe_20746</name>
</gene>
<dbReference type="Pfam" id="PF23090">
    <property type="entry name" value="MBTPS1_4th"/>
    <property type="match status" value="1"/>
</dbReference>
<proteinExistence type="inferred from homology"/>
<keyword evidence="2 7" id="KW-0645">Protease</keyword>
<feature type="domain" description="MBTPS1 third" evidence="12">
    <location>
        <begin position="387"/>
        <end position="461"/>
    </location>
</feature>
<name>A0A1R2BRF6_9CILI</name>
<dbReference type="PROSITE" id="PS51892">
    <property type="entry name" value="SUBTILASE"/>
    <property type="match status" value="1"/>
</dbReference>
<evidence type="ECO:0000256" key="7">
    <source>
        <dbReference type="PROSITE-ProRule" id="PRU01240"/>
    </source>
</evidence>
<dbReference type="OrthoDB" id="312974at2759"/>
<evidence type="ECO:0000256" key="3">
    <source>
        <dbReference type="ARBA" id="ARBA00022801"/>
    </source>
</evidence>
<evidence type="ECO:0000256" key="9">
    <source>
        <dbReference type="SAM" id="Phobius"/>
    </source>
</evidence>
<dbReference type="InterPro" id="IPR023827">
    <property type="entry name" value="Peptidase_S8_Asp-AS"/>
</dbReference>
<comment type="caution">
    <text evidence="13">The sequence shown here is derived from an EMBL/GenBank/DDBJ whole genome shotgun (WGS) entry which is preliminary data.</text>
</comment>
<evidence type="ECO:0000259" key="10">
    <source>
        <dbReference type="Pfam" id="PF00082"/>
    </source>
</evidence>
<keyword evidence="14" id="KW-1185">Reference proteome</keyword>
<dbReference type="InterPro" id="IPR057060">
    <property type="entry name" value="MBTPS1_3rd"/>
</dbReference>
<dbReference type="InterPro" id="IPR000209">
    <property type="entry name" value="Peptidase_S8/S53_dom"/>
</dbReference>
<evidence type="ECO:0000256" key="5">
    <source>
        <dbReference type="ARBA" id="ARBA00023529"/>
    </source>
</evidence>
<evidence type="ECO:0000256" key="6">
    <source>
        <dbReference type="ARBA" id="ARBA00023619"/>
    </source>
</evidence>
<accession>A0A1R2BRF6</accession>
<evidence type="ECO:0000259" key="11">
    <source>
        <dbReference type="Pfam" id="PF23090"/>
    </source>
</evidence>
<dbReference type="GO" id="GO:0004252">
    <property type="term" value="F:serine-type endopeptidase activity"/>
    <property type="evidence" value="ECO:0007669"/>
    <property type="project" value="UniProtKB-UniRule"/>
</dbReference>
<dbReference type="InterPro" id="IPR057032">
    <property type="entry name" value="MBTPS1_4th"/>
</dbReference>
<dbReference type="EMBL" id="MPUH01000479">
    <property type="protein sequence ID" value="OMJ79277.1"/>
    <property type="molecule type" value="Genomic_DNA"/>
</dbReference>
<dbReference type="EC" id="3.4.21.62" evidence="6"/>
<feature type="active site" description="Charge relay system" evidence="7">
    <location>
        <position position="319"/>
    </location>
</feature>
<dbReference type="Gene3D" id="3.40.50.200">
    <property type="entry name" value="Peptidase S8/S53 domain"/>
    <property type="match status" value="1"/>
</dbReference>
<reference evidence="13 14" key="1">
    <citation type="submission" date="2016-11" db="EMBL/GenBank/DDBJ databases">
        <title>The macronuclear genome of Stentor coeruleus: a giant cell with tiny introns.</title>
        <authorList>
            <person name="Slabodnick M."/>
            <person name="Ruby J.G."/>
            <person name="Reiff S.B."/>
            <person name="Swart E.C."/>
            <person name="Gosai S."/>
            <person name="Prabakaran S."/>
            <person name="Witkowska E."/>
            <person name="Larue G.E."/>
            <person name="Fisher S."/>
            <person name="Freeman R.M."/>
            <person name="Gunawardena J."/>
            <person name="Chu W."/>
            <person name="Stover N.A."/>
            <person name="Gregory B.D."/>
            <person name="Nowacki M."/>
            <person name="Derisi J."/>
            <person name="Roy S.W."/>
            <person name="Marshall W.F."/>
            <person name="Sood P."/>
        </authorList>
    </citation>
    <scope>NUCLEOTIDE SEQUENCE [LARGE SCALE GENOMIC DNA]</scope>
    <source>
        <strain evidence="13">WM001</strain>
    </source>
</reference>
<feature type="active site" description="Charge relay system" evidence="7">
    <location>
        <position position="153"/>
    </location>
</feature>
<dbReference type="Pfam" id="PF00082">
    <property type="entry name" value="Peptidase_S8"/>
    <property type="match status" value="1"/>
</dbReference>
<dbReference type="Pfam" id="PF23094">
    <property type="entry name" value="MBTPS1_3rd"/>
    <property type="match status" value="1"/>
</dbReference>
<keyword evidence="9" id="KW-0812">Transmembrane</keyword>
<evidence type="ECO:0000256" key="1">
    <source>
        <dbReference type="ARBA" id="ARBA00011073"/>
    </source>
</evidence>
<feature type="domain" description="MBTPS1 fourth" evidence="11">
    <location>
        <begin position="493"/>
        <end position="730"/>
    </location>
</feature>
<dbReference type="GO" id="GO:0005794">
    <property type="term" value="C:Golgi apparatus"/>
    <property type="evidence" value="ECO:0007669"/>
    <property type="project" value="TreeGrafter"/>
</dbReference>
<sequence>MYILMLTLTSLVMSYELILDFNYTAPKKDLYASLPITIKHKVHSKDSAKSQVSNYLLISTSELIDFTKLPNIRSVYPEKKLQHKFLRFLSDANGNKVTELIEAPELWAQGFKGQGVRIGILDSGINSKDRAYINIANCYDFTNEKNCEDSTGHGTFMASIIASNYSECPGIAPDAEVYAFKVFNSKKESKTSWFLDAFYKVKEKNIDILSISNGGINFLEEPFVSEITQLVASGVIVVSAAGNDGPGFGSLSNPGDQMEVIGVGGLDETGLNVAEFSSRGPTLWEIYGGSGRFKPDIVTYSVNIKGFYNGRCSSNTGTSISTPIIAGSIALIKSSKSTPANIRSALMRSADRINKHSIFEQGAGKLNLLAAKKAIDSAENLNMYAFPPSFNNSDDYYYPYSLQPLYPFSPPLILNITIFNPLSPNGTFYVVNTTNSDRLQVTTETSSFVSYTGTLGVFISTIKGKFIEAFNIILKSDELNLIIPIVIRVDAIPSKESRVLWDLGHNLKYPDAGPVMRDDLDAVYLFDFQGDHPFTNLLGAYKELIKSGFAVDFLYGDFLCADGNLYSIYLIIDPEKSFSEYEISKIRYDMEINKVSLILFGDWSDSKTLEDQLSYSDFQLGIPGCNVNTINDLVSPYFIEMSLSKSFSDTGRISSQKFSYQQGTEITRFPAGGYLITQVFYDNKLSKFRDVAVIGFVKLEGFSIGLVGDSSCLDSTSARYDCLWLLSSLAISASSEDIEIEDHYRLPSDYDIHIEEHQENAYFDKGLDEERLLNLQCPAKSYGSNVLNFEPSQHTLSFKKLRIWAPLREIEPVDFVWVVQVATIMIFVLLLGILLCGSYKVRGARRIQLLV</sequence>
<dbReference type="SUPFAM" id="SSF52743">
    <property type="entry name" value="Subtilisin-like"/>
    <property type="match status" value="1"/>
</dbReference>
<evidence type="ECO:0000256" key="8">
    <source>
        <dbReference type="RuleBase" id="RU003355"/>
    </source>
</evidence>
<evidence type="ECO:0000313" key="14">
    <source>
        <dbReference type="Proteomes" id="UP000187209"/>
    </source>
</evidence>
<evidence type="ECO:0000313" key="13">
    <source>
        <dbReference type="EMBL" id="OMJ79277.1"/>
    </source>
</evidence>
<dbReference type="PRINTS" id="PR00723">
    <property type="entry name" value="SUBTILISIN"/>
</dbReference>
<dbReference type="GO" id="GO:0006508">
    <property type="term" value="P:proteolysis"/>
    <property type="evidence" value="ECO:0007669"/>
    <property type="project" value="UniProtKB-KW"/>
</dbReference>
<dbReference type="InterPro" id="IPR023828">
    <property type="entry name" value="Peptidase_S8_Ser-AS"/>
</dbReference>
<organism evidence="13 14">
    <name type="scientific">Stentor coeruleus</name>
    <dbReference type="NCBI Taxonomy" id="5963"/>
    <lineage>
        <taxon>Eukaryota</taxon>
        <taxon>Sar</taxon>
        <taxon>Alveolata</taxon>
        <taxon>Ciliophora</taxon>
        <taxon>Postciliodesmatophora</taxon>
        <taxon>Heterotrichea</taxon>
        <taxon>Heterotrichida</taxon>
        <taxon>Stentoridae</taxon>
        <taxon>Stentor</taxon>
    </lineage>
</organism>
<protein>
    <recommendedName>
        <fullName evidence="6">subtilisin</fullName>
        <ecNumber evidence="6">3.4.21.62</ecNumber>
    </recommendedName>
</protein>
<keyword evidence="3 7" id="KW-0378">Hydrolase</keyword>
<dbReference type="InterPro" id="IPR036852">
    <property type="entry name" value="Peptidase_S8/S53_dom_sf"/>
</dbReference>